<protein>
    <recommendedName>
        <fullName evidence="4">SsuA/THI5-like domain-containing protein</fullName>
    </recommendedName>
</protein>
<evidence type="ECO:0000313" key="6">
    <source>
        <dbReference type="Proteomes" id="UP000321225"/>
    </source>
</evidence>
<keyword evidence="6" id="KW-1185">Reference proteome</keyword>
<evidence type="ECO:0000256" key="2">
    <source>
        <dbReference type="ARBA" id="ARBA00010742"/>
    </source>
</evidence>
<dbReference type="Gene3D" id="3.40.190.10">
    <property type="entry name" value="Periplasmic binding protein-like II"/>
    <property type="match status" value="2"/>
</dbReference>
<proteinExistence type="inferred from homology"/>
<comment type="caution">
    <text evidence="5">The sequence shown here is derived from an EMBL/GenBank/DDBJ whole genome shotgun (WGS) entry which is preliminary data.</text>
</comment>
<dbReference type="PANTHER" id="PTHR30024">
    <property type="entry name" value="ALIPHATIC SULFONATES-BINDING PROTEIN-RELATED"/>
    <property type="match status" value="1"/>
</dbReference>
<dbReference type="SUPFAM" id="SSF53850">
    <property type="entry name" value="Periplasmic binding protein-like II"/>
    <property type="match status" value="1"/>
</dbReference>
<keyword evidence="3" id="KW-0732">Signal</keyword>
<evidence type="ECO:0000256" key="1">
    <source>
        <dbReference type="ARBA" id="ARBA00004418"/>
    </source>
</evidence>
<dbReference type="Pfam" id="PF09084">
    <property type="entry name" value="NMT1"/>
    <property type="match status" value="1"/>
</dbReference>
<feature type="domain" description="SsuA/THI5-like" evidence="4">
    <location>
        <begin position="54"/>
        <end position="266"/>
    </location>
</feature>
<dbReference type="AlphaFoldDB" id="A0A511ABV9"/>
<dbReference type="Proteomes" id="UP000321225">
    <property type="component" value="Unassembled WGS sequence"/>
</dbReference>
<accession>A0A511ABV9</accession>
<dbReference type="GO" id="GO:0042597">
    <property type="term" value="C:periplasmic space"/>
    <property type="evidence" value="ECO:0007669"/>
    <property type="project" value="UniProtKB-SubCell"/>
</dbReference>
<evidence type="ECO:0000313" key="5">
    <source>
        <dbReference type="EMBL" id="GEK85664.1"/>
    </source>
</evidence>
<comment type="similarity">
    <text evidence="2">Belongs to the bacterial solute-binding protein SsuA/TauA family.</text>
</comment>
<dbReference type="EMBL" id="BJUW01000003">
    <property type="protein sequence ID" value="GEK85664.1"/>
    <property type="molecule type" value="Genomic_DNA"/>
</dbReference>
<dbReference type="PANTHER" id="PTHR30024:SF47">
    <property type="entry name" value="TAURINE-BINDING PERIPLASMIC PROTEIN"/>
    <property type="match status" value="1"/>
</dbReference>
<dbReference type="RefSeq" id="WP_147038301.1">
    <property type="nucleotide sequence ID" value="NZ_BJUW01000003.1"/>
</dbReference>
<dbReference type="OrthoDB" id="7808807at2"/>
<gene>
    <name evidence="5" type="ORF">MAE01_08400</name>
</gene>
<reference evidence="5 6" key="1">
    <citation type="submission" date="2019-07" db="EMBL/GenBank/DDBJ databases">
        <title>Whole genome shotgun sequence of Microbacterium aerolatum NBRC 103071.</title>
        <authorList>
            <person name="Hosoyama A."/>
            <person name="Uohara A."/>
            <person name="Ohji S."/>
            <person name="Ichikawa N."/>
        </authorList>
    </citation>
    <scope>NUCLEOTIDE SEQUENCE [LARGE SCALE GENOMIC DNA]</scope>
    <source>
        <strain evidence="5 6">NBRC 103071</strain>
    </source>
</reference>
<dbReference type="PROSITE" id="PS51257">
    <property type="entry name" value="PROKAR_LIPOPROTEIN"/>
    <property type="match status" value="1"/>
</dbReference>
<comment type="subcellular location">
    <subcellularLocation>
        <location evidence="1">Periplasm</location>
    </subcellularLocation>
</comment>
<sequence length="324" mass="33361">MKKAGFFALAAITALVLTGCTDSDAPTSGDSGDGDSAGSADLIPVTVGVIPIADTAPIYVGDDQGFFEEEGIDLTIETATGGAAIVPAVVSGDYEFGFSNQLSLMVAADQGLDIKMVSAAVATTGDTSKDMGAVVTKPDSGIASPADLAGKTVSSNSVGNINDTAVRSVVDEAGADSSTIDFVEVPFPDAIAAVENDQVDAAFVVEPFVTAATEAGLEVVTYAYADFDPKLDIAAYFALSSVDADLLEKFQSAMQKSLEFADSNPDVVREIMGTYTKTDPAVLAEITLPTYPTEFDRASSEKLAAAAVEYGVLKAEPDFDNLLP</sequence>
<evidence type="ECO:0000259" key="4">
    <source>
        <dbReference type="Pfam" id="PF09084"/>
    </source>
</evidence>
<organism evidence="5 6">
    <name type="scientific">Microbacterium aerolatum</name>
    <dbReference type="NCBI Taxonomy" id="153731"/>
    <lineage>
        <taxon>Bacteria</taxon>
        <taxon>Bacillati</taxon>
        <taxon>Actinomycetota</taxon>
        <taxon>Actinomycetes</taxon>
        <taxon>Micrococcales</taxon>
        <taxon>Microbacteriaceae</taxon>
        <taxon>Microbacterium</taxon>
    </lineage>
</organism>
<name>A0A511ABV9_9MICO</name>
<dbReference type="InterPro" id="IPR015168">
    <property type="entry name" value="SsuA/THI5"/>
</dbReference>
<evidence type="ECO:0000256" key="3">
    <source>
        <dbReference type="ARBA" id="ARBA00022729"/>
    </source>
</evidence>